<dbReference type="SUPFAM" id="SSF89095">
    <property type="entry name" value="GatB/YqeY motif"/>
    <property type="match status" value="1"/>
</dbReference>
<keyword evidence="2" id="KW-1185">Reference proteome</keyword>
<dbReference type="OrthoDB" id="9788127at2"/>
<gene>
    <name evidence="1" type="ORF">LH29_18070</name>
</gene>
<reference evidence="1 2" key="1">
    <citation type="submission" date="2014-09" db="EMBL/GenBank/DDBJ databases">
        <title>Draft Genome Sequence of Draconibacterium sp. JN14CK-3.</title>
        <authorList>
            <person name="Dong C."/>
            <person name="Lai Q."/>
            <person name="Shao Z."/>
        </authorList>
    </citation>
    <scope>NUCLEOTIDE SEQUENCE [LARGE SCALE GENOMIC DNA]</scope>
    <source>
        <strain evidence="1 2">JN14CK-3</strain>
    </source>
</reference>
<dbReference type="PANTHER" id="PTHR28055">
    <property type="entry name" value="ALTERED INHERITANCE OF MITOCHONDRIA PROTEIN 41, MITOCHONDRIAL"/>
    <property type="match status" value="1"/>
</dbReference>
<dbReference type="PATRIC" id="fig|1544798.3.peg.3784"/>
<dbReference type="PANTHER" id="PTHR28055:SF1">
    <property type="entry name" value="ALTERED INHERITANCE OF MITOCHONDRIA PROTEIN 41, MITOCHONDRIAL"/>
    <property type="match status" value="1"/>
</dbReference>
<evidence type="ECO:0000313" key="1">
    <source>
        <dbReference type="EMBL" id="KJF42468.1"/>
    </source>
</evidence>
<organism evidence="1 2">
    <name type="scientific">Draconibacterium sediminis</name>
    <dbReference type="NCBI Taxonomy" id="1544798"/>
    <lineage>
        <taxon>Bacteria</taxon>
        <taxon>Pseudomonadati</taxon>
        <taxon>Bacteroidota</taxon>
        <taxon>Bacteroidia</taxon>
        <taxon>Marinilabiliales</taxon>
        <taxon>Prolixibacteraceae</taxon>
        <taxon>Draconibacterium</taxon>
    </lineage>
</organism>
<dbReference type="InterPro" id="IPR042184">
    <property type="entry name" value="YqeY/Aim41_N"/>
</dbReference>
<accession>A0A0D8J9K6</accession>
<dbReference type="InterPro" id="IPR003789">
    <property type="entry name" value="Asn/Gln_tRNA_amidoTrase-B-like"/>
</dbReference>
<dbReference type="Pfam" id="PF09424">
    <property type="entry name" value="YqeY"/>
    <property type="match status" value="1"/>
</dbReference>
<dbReference type="Gene3D" id="1.10.10.410">
    <property type="match status" value="1"/>
</dbReference>
<dbReference type="Gene3D" id="1.10.1510.10">
    <property type="entry name" value="Uncharacterised protein YqeY/AIM41 PF09424, N-terminal domain"/>
    <property type="match status" value="1"/>
</dbReference>
<protein>
    <submittedName>
        <fullName evidence="1">Glutamyl-tRNA amidotransferase</fullName>
    </submittedName>
</protein>
<dbReference type="GO" id="GO:0016884">
    <property type="term" value="F:carbon-nitrogen ligase activity, with glutamine as amido-N-donor"/>
    <property type="evidence" value="ECO:0007669"/>
    <property type="project" value="InterPro"/>
</dbReference>
<dbReference type="STRING" id="1544798.LH29_18070"/>
<dbReference type="RefSeq" id="WP_045032191.1">
    <property type="nucleotide sequence ID" value="NZ_JRHC01000005.1"/>
</dbReference>
<sequence>MAIFDQINEDIKAAMKAREKEKLEALRGIKKVMLEAQTAKGAGDVLADDDALKIISKLAKQGSDSANIYKEQGRDDLYEQEMKQVAIFESYLPAKMSDEELTAAVKAVIEQVGAIGMKDMGKVMGIASKKLAGQADGKDVADKVKALLA</sequence>
<proteinExistence type="predicted"/>
<dbReference type="EMBL" id="JRHC01000005">
    <property type="protein sequence ID" value="KJF42468.1"/>
    <property type="molecule type" value="Genomic_DNA"/>
</dbReference>
<dbReference type="GO" id="GO:0016740">
    <property type="term" value="F:transferase activity"/>
    <property type="evidence" value="ECO:0007669"/>
    <property type="project" value="UniProtKB-KW"/>
</dbReference>
<dbReference type="AlphaFoldDB" id="A0A0D8J9K6"/>
<evidence type="ECO:0000313" key="2">
    <source>
        <dbReference type="Proteomes" id="UP000032544"/>
    </source>
</evidence>
<name>A0A0D8J9K6_9BACT</name>
<keyword evidence="1" id="KW-0808">Transferase</keyword>
<dbReference type="Proteomes" id="UP000032544">
    <property type="component" value="Unassembled WGS sequence"/>
</dbReference>
<dbReference type="InterPro" id="IPR019004">
    <property type="entry name" value="YqeY/Aim41"/>
</dbReference>
<comment type="caution">
    <text evidence="1">The sequence shown here is derived from an EMBL/GenBank/DDBJ whole genome shotgun (WGS) entry which is preliminary data.</text>
</comment>
<dbReference type="InterPro" id="IPR023168">
    <property type="entry name" value="GatB_Yqey_C_2"/>
</dbReference>